<dbReference type="PANTHER" id="PTHR43845:SF1">
    <property type="entry name" value="BLR5969 PROTEIN"/>
    <property type="match status" value="1"/>
</dbReference>
<dbReference type="GO" id="GO:0016874">
    <property type="term" value="F:ligase activity"/>
    <property type="evidence" value="ECO:0007669"/>
    <property type="project" value="UniProtKB-KW"/>
</dbReference>
<dbReference type="AlphaFoldDB" id="A0A024E4P9"/>
<dbReference type="RefSeq" id="WP_010460674.1">
    <property type="nucleotide sequence ID" value="NZ_CP005960.1"/>
</dbReference>
<dbReference type="EMBL" id="CP005960">
    <property type="protein sequence ID" value="AHZ67283.1"/>
    <property type="molecule type" value="Genomic_DNA"/>
</dbReference>
<sequence>MKTTYSLEQLLPYIRQHSKFYRKHLQHLPAEGITLKDLPLTNVADYWADSNDLNHWPVLTGNIEDALVFKTGGSTSQGKLTVYSTREWQALVSTFGNSVSSQLKDGDRVANLFFSGDLYASFLFIHDSLAHVKRSICEFPFTGEVSMDVLADALDQHRINVLVGVPAQLLKFAAYLNQHQRVLCGVDTLLYGGESLFGPQLAILTQVFPNVRIASIGYASVDAGLIGATSRDCALGEHRVFEPQTLLEIVDELTGEVIEQCDHTGLLLVTNLTRQLMPLLRYPVGDRACWREPANTPMRKFALKGRSAHSQRVRVGSASLLIDEMRQIVQRVAGTDQWQLRIEHDGYKDIVSVTWVPDANAVATAPRCLALYEALMAHYPALDHLNREGLLELRVLSCNVTDLKLHPRSGKQMRVLDLRPYDAPSLETA</sequence>
<organism evidence="1 2">
    <name type="scientific">Pseudomonas mandelii JR-1</name>
    <dbReference type="NCBI Taxonomy" id="1147786"/>
    <lineage>
        <taxon>Bacteria</taxon>
        <taxon>Pseudomonadati</taxon>
        <taxon>Pseudomonadota</taxon>
        <taxon>Gammaproteobacteria</taxon>
        <taxon>Pseudomonadales</taxon>
        <taxon>Pseudomonadaceae</taxon>
        <taxon>Pseudomonas</taxon>
    </lineage>
</organism>
<accession>A0A024E4P9</accession>
<evidence type="ECO:0000313" key="2">
    <source>
        <dbReference type="Proteomes" id="UP000026913"/>
    </source>
</evidence>
<dbReference type="InterPro" id="IPR042099">
    <property type="entry name" value="ANL_N_sf"/>
</dbReference>
<dbReference type="PANTHER" id="PTHR43845">
    <property type="entry name" value="BLR5969 PROTEIN"/>
    <property type="match status" value="1"/>
</dbReference>
<keyword evidence="1" id="KW-0436">Ligase</keyword>
<dbReference type="Proteomes" id="UP000026913">
    <property type="component" value="Chromosome"/>
</dbReference>
<dbReference type="Gene3D" id="3.40.50.12780">
    <property type="entry name" value="N-terminal domain of ligase-like"/>
    <property type="match status" value="1"/>
</dbReference>
<dbReference type="KEGG" id="pman:OU5_0204"/>
<protein>
    <submittedName>
        <fullName evidence="1">Putative phenylacetate-CoA ligase</fullName>
    </submittedName>
</protein>
<proteinExistence type="predicted"/>
<dbReference type="HOGENOM" id="CLU_039419_1_0_6"/>
<reference evidence="1 2" key="1">
    <citation type="journal article" date="2012" name="J. Bacteriol.">
        <title>Genome sequence of cold-adapted Pseudomonas mandelii strain JR-1.</title>
        <authorList>
            <person name="Jang S.H."/>
            <person name="Kim J."/>
            <person name="Kim J."/>
            <person name="Hong S."/>
            <person name="Lee C."/>
        </authorList>
    </citation>
    <scope>NUCLEOTIDE SEQUENCE [LARGE SCALE GENOMIC DNA]</scope>
    <source>
        <strain evidence="1 2">JR-1</strain>
    </source>
</reference>
<name>A0A024E4P9_9PSED</name>
<evidence type="ECO:0000313" key="1">
    <source>
        <dbReference type="EMBL" id="AHZ67283.1"/>
    </source>
</evidence>
<gene>
    <name evidence="1" type="ORF">OU5_0204</name>
</gene>
<dbReference type="SUPFAM" id="SSF56801">
    <property type="entry name" value="Acetyl-CoA synthetase-like"/>
    <property type="match status" value="1"/>
</dbReference>